<reference evidence="3 4" key="1">
    <citation type="journal article" date="2021" name="Sci. Rep.">
        <title>The genome of the diatom Chaetoceros tenuissimus carries an ancient integrated fragment of an extant virus.</title>
        <authorList>
            <person name="Hongo Y."/>
            <person name="Kimura K."/>
            <person name="Takaki Y."/>
            <person name="Yoshida Y."/>
            <person name="Baba S."/>
            <person name="Kobayashi G."/>
            <person name="Nagasaki K."/>
            <person name="Hano T."/>
            <person name="Tomaru Y."/>
        </authorList>
    </citation>
    <scope>NUCLEOTIDE SEQUENCE [LARGE SCALE GENOMIC DNA]</scope>
    <source>
        <strain evidence="3 4">NIES-3715</strain>
    </source>
</reference>
<proteinExistence type="predicted"/>
<accession>A0AAD3H2X0</accession>
<dbReference type="SMART" id="SM00212">
    <property type="entry name" value="UBCc"/>
    <property type="match status" value="1"/>
</dbReference>
<feature type="region of interest" description="Disordered" evidence="1">
    <location>
        <begin position="1"/>
        <end position="20"/>
    </location>
</feature>
<dbReference type="SUPFAM" id="SSF54495">
    <property type="entry name" value="UBC-like"/>
    <property type="match status" value="1"/>
</dbReference>
<sequence length="238" mass="27691">MSATPKSARKSIRSPVTSEAEREQALRDYKLTIEYKHLKQHSPSGVYLLPSQTSLRLFHGVIFVRRGLYSNAIFKFSMELPEAYNDVNTFPRITFSTRVYNPHVSESGELDIKAAYNTWDPHRHYLVTVLTYLKKIFYMKTFGDNAVANIEARDLSRSNPSEYRQQVKKCVKESQRGLYMNEPGSSMIFKEENEAHEILRSLMKEKFKDPNMVSRSMVLDCVEQAEEKIHAKQLLHEF</sequence>
<dbReference type="PROSITE" id="PS50127">
    <property type="entry name" value="UBC_2"/>
    <property type="match status" value="1"/>
</dbReference>
<keyword evidence="4" id="KW-1185">Reference proteome</keyword>
<dbReference type="Proteomes" id="UP001054902">
    <property type="component" value="Unassembled WGS sequence"/>
</dbReference>
<dbReference type="CDD" id="cd23814">
    <property type="entry name" value="UEV_AKTIP"/>
    <property type="match status" value="1"/>
</dbReference>
<dbReference type="EMBL" id="BLLK01000029">
    <property type="protein sequence ID" value="GFH48617.1"/>
    <property type="molecule type" value="Genomic_DNA"/>
</dbReference>
<gene>
    <name evidence="3" type="ORF">CTEN210_05093</name>
</gene>
<dbReference type="Gene3D" id="3.10.110.10">
    <property type="entry name" value="Ubiquitin Conjugating Enzyme"/>
    <property type="match status" value="1"/>
</dbReference>
<evidence type="ECO:0000259" key="2">
    <source>
        <dbReference type="PROSITE" id="PS50127"/>
    </source>
</evidence>
<dbReference type="PANTHER" id="PTHR24067">
    <property type="entry name" value="UBIQUITIN-CONJUGATING ENZYME E2"/>
    <property type="match status" value="1"/>
</dbReference>
<protein>
    <submittedName>
        <fullName evidence="3">UBC-like protein</fullName>
    </submittedName>
</protein>
<evidence type="ECO:0000313" key="3">
    <source>
        <dbReference type="EMBL" id="GFH48617.1"/>
    </source>
</evidence>
<evidence type="ECO:0000313" key="4">
    <source>
        <dbReference type="Proteomes" id="UP001054902"/>
    </source>
</evidence>
<comment type="caution">
    <text evidence="3">The sequence shown here is derived from an EMBL/GenBank/DDBJ whole genome shotgun (WGS) entry which is preliminary data.</text>
</comment>
<dbReference type="AlphaFoldDB" id="A0AAD3H2X0"/>
<organism evidence="3 4">
    <name type="scientific">Chaetoceros tenuissimus</name>
    <dbReference type="NCBI Taxonomy" id="426638"/>
    <lineage>
        <taxon>Eukaryota</taxon>
        <taxon>Sar</taxon>
        <taxon>Stramenopiles</taxon>
        <taxon>Ochrophyta</taxon>
        <taxon>Bacillariophyta</taxon>
        <taxon>Coscinodiscophyceae</taxon>
        <taxon>Chaetocerotophycidae</taxon>
        <taxon>Chaetocerotales</taxon>
        <taxon>Chaetocerotaceae</taxon>
        <taxon>Chaetoceros</taxon>
    </lineage>
</organism>
<dbReference type="InterPro" id="IPR050113">
    <property type="entry name" value="Ub_conjugating_enzyme"/>
</dbReference>
<dbReference type="InterPro" id="IPR016135">
    <property type="entry name" value="UBQ-conjugating_enzyme/RWD"/>
</dbReference>
<name>A0AAD3H2X0_9STRA</name>
<feature type="domain" description="UBC core" evidence="2">
    <location>
        <begin position="26"/>
        <end position="176"/>
    </location>
</feature>
<evidence type="ECO:0000256" key="1">
    <source>
        <dbReference type="SAM" id="MobiDB-lite"/>
    </source>
</evidence>
<dbReference type="InterPro" id="IPR000608">
    <property type="entry name" value="UBC"/>
</dbReference>
<dbReference type="Pfam" id="PF00179">
    <property type="entry name" value="UQ_con"/>
    <property type="match status" value="1"/>
</dbReference>